<name>A0A5B9QXH7_9BACT</name>
<accession>A0A5B9QXH7</accession>
<proteinExistence type="predicted"/>
<gene>
    <name evidence="2" type="ORF">UC8_41050</name>
</gene>
<sequence>MGGKAPAAAYRRYGKVGLQVPDNPVKTEVGEWVFDGEDLLRRMLQLADRDDIVRLRPAKPSPNGLSPGSCTGERFEKTSHGPDARYRFE</sequence>
<dbReference type="KEGG" id="rul:UC8_41050"/>
<evidence type="ECO:0000313" key="3">
    <source>
        <dbReference type="Proteomes" id="UP000325286"/>
    </source>
</evidence>
<protein>
    <submittedName>
        <fullName evidence="2">Uncharacterized protein</fullName>
    </submittedName>
</protein>
<evidence type="ECO:0000313" key="2">
    <source>
        <dbReference type="EMBL" id="QEG42075.1"/>
    </source>
</evidence>
<feature type="compositionally biased region" description="Basic and acidic residues" evidence="1">
    <location>
        <begin position="73"/>
        <end position="89"/>
    </location>
</feature>
<organism evidence="2 3">
    <name type="scientific">Roseimaritima ulvae</name>
    <dbReference type="NCBI Taxonomy" id="980254"/>
    <lineage>
        <taxon>Bacteria</taxon>
        <taxon>Pseudomonadati</taxon>
        <taxon>Planctomycetota</taxon>
        <taxon>Planctomycetia</taxon>
        <taxon>Pirellulales</taxon>
        <taxon>Pirellulaceae</taxon>
        <taxon>Roseimaritima</taxon>
    </lineage>
</organism>
<dbReference type="EMBL" id="CP042914">
    <property type="protein sequence ID" value="QEG42075.1"/>
    <property type="molecule type" value="Genomic_DNA"/>
</dbReference>
<dbReference type="AlphaFoldDB" id="A0A5B9QXH7"/>
<feature type="region of interest" description="Disordered" evidence="1">
    <location>
        <begin position="55"/>
        <end position="89"/>
    </location>
</feature>
<reference evidence="2 3" key="1">
    <citation type="submission" date="2019-08" db="EMBL/GenBank/DDBJ databases">
        <title>Deep-cultivation of Planctomycetes and their phenomic and genomic characterization uncovers novel biology.</title>
        <authorList>
            <person name="Wiegand S."/>
            <person name="Jogler M."/>
            <person name="Boedeker C."/>
            <person name="Pinto D."/>
            <person name="Vollmers J."/>
            <person name="Rivas-Marin E."/>
            <person name="Kohn T."/>
            <person name="Peeters S.H."/>
            <person name="Heuer A."/>
            <person name="Rast P."/>
            <person name="Oberbeckmann S."/>
            <person name="Bunk B."/>
            <person name="Jeske O."/>
            <person name="Meyerdierks A."/>
            <person name="Storesund J.E."/>
            <person name="Kallscheuer N."/>
            <person name="Luecker S."/>
            <person name="Lage O.M."/>
            <person name="Pohl T."/>
            <person name="Merkel B.J."/>
            <person name="Hornburger P."/>
            <person name="Mueller R.-W."/>
            <person name="Bruemmer F."/>
            <person name="Labrenz M."/>
            <person name="Spormann A.M."/>
            <person name="Op den Camp H."/>
            <person name="Overmann J."/>
            <person name="Amann R."/>
            <person name="Jetten M.S.M."/>
            <person name="Mascher T."/>
            <person name="Medema M.H."/>
            <person name="Devos D.P."/>
            <person name="Kaster A.-K."/>
            <person name="Ovreas L."/>
            <person name="Rohde M."/>
            <person name="Galperin M.Y."/>
            <person name="Jogler C."/>
        </authorList>
    </citation>
    <scope>NUCLEOTIDE SEQUENCE [LARGE SCALE GENOMIC DNA]</scope>
    <source>
        <strain evidence="2 3">UC8</strain>
    </source>
</reference>
<evidence type="ECO:0000256" key="1">
    <source>
        <dbReference type="SAM" id="MobiDB-lite"/>
    </source>
</evidence>
<keyword evidence="3" id="KW-1185">Reference proteome</keyword>
<dbReference type="Proteomes" id="UP000325286">
    <property type="component" value="Chromosome"/>
</dbReference>